<reference evidence="1 2" key="1">
    <citation type="submission" date="2017-07" db="EMBL/GenBank/DDBJ databases">
        <title>Genomes of Fischerella (Mastigocladus) sp. strains.</title>
        <authorList>
            <person name="Miller S.R."/>
        </authorList>
    </citation>
    <scope>NUCLEOTIDE SEQUENCE [LARGE SCALE GENOMIC DNA]</scope>
    <source>
        <strain evidence="1 2">CCMEE 5330</strain>
    </source>
</reference>
<feature type="non-terminal residue" evidence="1">
    <location>
        <position position="1"/>
    </location>
</feature>
<comment type="caution">
    <text evidence="1">The sequence shown here is derived from an EMBL/GenBank/DDBJ whole genome shotgun (WGS) entry which is preliminary data.</text>
</comment>
<dbReference type="Proteomes" id="UP000234966">
    <property type="component" value="Unassembled WGS sequence"/>
</dbReference>
<evidence type="ECO:0000313" key="2">
    <source>
        <dbReference type="Proteomes" id="UP000234966"/>
    </source>
</evidence>
<organism evidence="1 2">
    <name type="scientific">Fischerella thermalis CCMEE 5330</name>
    <dbReference type="NCBI Taxonomy" id="2019670"/>
    <lineage>
        <taxon>Bacteria</taxon>
        <taxon>Bacillati</taxon>
        <taxon>Cyanobacteriota</taxon>
        <taxon>Cyanophyceae</taxon>
        <taxon>Nostocales</taxon>
        <taxon>Hapalosiphonaceae</taxon>
        <taxon>Fischerella</taxon>
    </lineage>
</organism>
<dbReference type="AlphaFoldDB" id="A0A2N6M6V5"/>
<protein>
    <submittedName>
        <fullName evidence="1">Uncharacterized protein</fullName>
    </submittedName>
</protein>
<proteinExistence type="predicted"/>
<gene>
    <name evidence="1" type="ORF">CEN41_15145</name>
</gene>
<accession>A0A2N6M6V5</accession>
<name>A0A2N6M6V5_9CYAN</name>
<sequence length="38" mass="4379">FYPDALPQTKRGTDSLEDSLFENLQITPQQIFQQAKIP</sequence>
<evidence type="ECO:0000313" key="1">
    <source>
        <dbReference type="EMBL" id="PMB42457.1"/>
    </source>
</evidence>
<dbReference type="EMBL" id="NMQI01000349">
    <property type="protein sequence ID" value="PMB42457.1"/>
    <property type="molecule type" value="Genomic_DNA"/>
</dbReference>